<evidence type="ECO:0000256" key="1">
    <source>
        <dbReference type="ARBA" id="ARBA00022741"/>
    </source>
</evidence>
<keyword evidence="2 6" id="KW-0067">ATP-binding</keyword>
<dbReference type="PROSITE" id="PS01050">
    <property type="entry name" value="YJEF_C_2"/>
    <property type="match status" value="1"/>
</dbReference>
<comment type="subunit">
    <text evidence="6">Homotetramer.</text>
</comment>
<comment type="catalytic activity">
    <reaction evidence="6">
        <text>(6S)-NADPHX + ADP = AMP + phosphate + NADPH + H(+)</text>
        <dbReference type="Rhea" id="RHEA:32235"/>
        <dbReference type="ChEBI" id="CHEBI:15378"/>
        <dbReference type="ChEBI" id="CHEBI:43474"/>
        <dbReference type="ChEBI" id="CHEBI:57783"/>
        <dbReference type="ChEBI" id="CHEBI:64076"/>
        <dbReference type="ChEBI" id="CHEBI:456215"/>
        <dbReference type="ChEBI" id="CHEBI:456216"/>
        <dbReference type="EC" id="4.2.1.136"/>
    </reaction>
</comment>
<dbReference type="InterPro" id="IPR029056">
    <property type="entry name" value="Ribokinase-like"/>
</dbReference>
<dbReference type="RefSeq" id="WP_019957395.1">
    <property type="nucleotide sequence ID" value="NZ_CP091512.1"/>
</dbReference>
<evidence type="ECO:0000256" key="6">
    <source>
        <dbReference type="HAMAP-Rule" id="MF_01965"/>
    </source>
</evidence>
<comment type="cofactor">
    <cofactor evidence="6">
        <name>Mg(2+)</name>
        <dbReference type="ChEBI" id="CHEBI:18420"/>
    </cofactor>
</comment>
<dbReference type="PROSITE" id="PS51383">
    <property type="entry name" value="YJEF_C_3"/>
    <property type="match status" value="1"/>
</dbReference>
<comment type="function">
    <text evidence="6">Catalyzes the dehydration of the S-form of NAD(P)HX at the expense of ADP, which is converted to AMP. Together with NAD(P)HX epimerase, which catalyzes the epimerization of the S- and R-forms, the enzyme allows the repair of both epimers of NAD(P)HX, a damaged form of NAD(P)H that is a result of enzymatic or heat-dependent hydration.</text>
</comment>
<feature type="domain" description="YjeF C-terminal" evidence="7">
    <location>
        <begin position="12"/>
        <end position="284"/>
    </location>
</feature>
<name>A0ABY4E8X6_VITST</name>
<evidence type="ECO:0000259" key="7">
    <source>
        <dbReference type="PROSITE" id="PS51383"/>
    </source>
</evidence>
<accession>A0ABY4E8X6</accession>
<dbReference type="SUPFAM" id="SSF53613">
    <property type="entry name" value="Ribokinase-like"/>
    <property type="match status" value="1"/>
</dbReference>
<feature type="binding site" evidence="6">
    <location>
        <begin position="194"/>
        <end position="198"/>
    </location>
    <ligand>
        <name>AMP</name>
        <dbReference type="ChEBI" id="CHEBI:456215"/>
    </ligand>
</feature>
<dbReference type="HAMAP" id="MF_01965">
    <property type="entry name" value="NADHX_dehydratase"/>
    <property type="match status" value="1"/>
</dbReference>
<evidence type="ECO:0000256" key="3">
    <source>
        <dbReference type="ARBA" id="ARBA00022857"/>
    </source>
</evidence>
<keyword evidence="3 6" id="KW-0521">NADP</keyword>
<reference evidence="8" key="1">
    <citation type="submission" date="2021-12" db="EMBL/GenBank/DDBJ databases">
        <authorList>
            <person name="Veyrier F.J."/>
        </authorList>
    </citation>
    <scope>NUCLEOTIDE SEQUENCE</scope>
    <source>
        <strain evidence="8">SAG 1488-6</strain>
    </source>
</reference>
<feature type="binding site" evidence="6">
    <location>
        <position position="223"/>
    </location>
    <ligand>
        <name>AMP</name>
        <dbReference type="ChEBI" id="CHEBI:456215"/>
    </ligand>
</feature>
<evidence type="ECO:0000313" key="9">
    <source>
        <dbReference type="Proteomes" id="UP000832034"/>
    </source>
</evidence>
<dbReference type="Gene3D" id="3.40.1190.20">
    <property type="match status" value="1"/>
</dbReference>
<evidence type="ECO:0000256" key="2">
    <source>
        <dbReference type="ARBA" id="ARBA00022840"/>
    </source>
</evidence>
<comment type="catalytic activity">
    <reaction evidence="6">
        <text>(6S)-NADHX + ADP = AMP + phosphate + NADH + H(+)</text>
        <dbReference type="Rhea" id="RHEA:32223"/>
        <dbReference type="ChEBI" id="CHEBI:15378"/>
        <dbReference type="ChEBI" id="CHEBI:43474"/>
        <dbReference type="ChEBI" id="CHEBI:57945"/>
        <dbReference type="ChEBI" id="CHEBI:64074"/>
        <dbReference type="ChEBI" id="CHEBI:456215"/>
        <dbReference type="ChEBI" id="CHEBI:456216"/>
        <dbReference type="EC" id="4.2.1.136"/>
    </reaction>
</comment>
<keyword evidence="4 6" id="KW-0520">NAD</keyword>
<gene>
    <name evidence="6" type="primary">nnrD</name>
    <name evidence="8" type="ORF">LVJ81_09500</name>
</gene>
<keyword evidence="1 6" id="KW-0547">Nucleotide-binding</keyword>
<feature type="binding site" evidence="6">
    <location>
        <position position="224"/>
    </location>
    <ligand>
        <name>(6S)-NADPHX</name>
        <dbReference type="ChEBI" id="CHEBI:64076"/>
    </ligand>
</feature>
<comment type="caution">
    <text evidence="6">Lacks conserved residue(s) required for the propagation of feature annotation.</text>
</comment>
<dbReference type="InterPro" id="IPR017953">
    <property type="entry name" value="Carbohydrate_kinase_pred_CS"/>
</dbReference>
<protein>
    <recommendedName>
        <fullName evidence="6">ADP-dependent (S)-NAD(P)H-hydrate dehydratase</fullName>
        <ecNumber evidence="6">4.2.1.136</ecNumber>
    </recommendedName>
    <alternativeName>
        <fullName evidence="6">ADP-dependent NAD(P)HX dehydratase</fullName>
    </alternativeName>
</protein>
<comment type="similarity">
    <text evidence="6">Belongs to the NnrD/CARKD family.</text>
</comment>
<dbReference type="NCBIfam" id="TIGR00196">
    <property type="entry name" value="yjeF_cterm"/>
    <property type="match status" value="1"/>
</dbReference>
<proteinExistence type="inferred from homology"/>
<organism evidence="8 9">
    <name type="scientific">Vitreoscilla stercoraria</name>
    <dbReference type="NCBI Taxonomy" id="61"/>
    <lineage>
        <taxon>Bacteria</taxon>
        <taxon>Pseudomonadati</taxon>
        <taxon>Pseudomonadota</taxon>
        <taxon>Betaproteobacteria</taxon>
        <taxon>Neisseriales</taxon>
        <taxon>Neisseriaceae</taxon>
        <taxon>Vitreoscilla</taxon>
    </lineage>
</organism>
<sequence length="289" mass="31362">MNIPWHIYRSFAQQHFPDVLKPRAKDSHKGTHGTVGIIGGNVGMSGSVIMAAKAALKLGAGKVKIGFVQNSLPMPVLESQPEIMLYTAQQLLQQQDINAWLIGCGMGTDNNACHILQTLSEHQLHKPIVWDADALNLLAKYTKFHTLLNSNHIITPHPTEAARLLQQQTAEIQAQRTLAALNLYQQYHCISVLKGYQTLVQITDTQYYLNESGHAGLATAGSGDVLAGMMVSLLAQGMDCAQAACAAVWLHGVAAEILSLQQIGPIGMVATELIDAARQLRNQLLMTDN</sequence>
<keyword evidence="9" id="KW-1185">Reference proteome</keyword>
<dbReference type="InterPro" id="IPR000631">
    <property type="entry name" value="CARKD"/>
</dbReference>
<dbReference type="Pfam" id="PF01256">
    <property type="entry name" value="Carb_kinase"/>
    <property type="match status" value="1"/>
</dbReference>
<dbReference type="PANTHER" id="PTHR12592">
    <property type="entry name" value="ATP-DEPENDENT (S)-NAD(P)H-HYDRATE DEHYDRATASE FAMILY MEMBER"/>
    <property type="match status" value="1"/>
</dbReference>
<evidence type="ECO:0000256" key="5">
    <source>
        <dbReference type="ARBA" id="ARBA00023239"/>
    </source>
</evidence>
<keyword evidence="5 6" id="KW-0456">Lyase</keyword>
<evidence type="ECO:0000313" key="8">
    <source>
        <dbReference type="EMBL" id="UOO91865.1"/>
    </source>
</evidence>
<dbReference type="EMBL" id="CP091512">
    <property type="protein sequence ID" value="UOO91865.1"/>
    <property type="molecule type" value="Genomic_DNA"/>
</dbReference>
<feature type="binding site" evidence="6">
    <location>
        <position position="105"/>
    </location>
    <ligand>
        <name>(6S)-NADPHX</name>
        <dbReference type="ChEBI" id="CHEBI:64076"/>
    </ligand>
</feature>
<feature type="binding site" evidence="6">
    <location>
        <position position="157"/>
    </location>
    <ligand>
        <name>(6S)-NADPHX</name>
        <dbReference type="ChEBI" id="CHEBI:64076"/>
    </ligand>
</feature>
<dbReference type="Proteomes" id="UP000832034">
    <property type="component" value="Chromosome"/>
</dbReference>
<dbReference type="CDD" id="cd01171">
    <property type="entry name" value="YXKO-related"/>
    <property type="match status" value="1"/>
</dbReference>
<dbReference type="EC" id="4.2.1.136" evidence="6"/>
<dbReference type="PANTHER" id="PTHR12592:SF0">
    <property type="entry name" value="ATP-DEPENDENT (S)-NAD(P)H-HYDRATE DEHYDRATASE"/>
    <property type="match status" value="1"/>
</dbReference>
<reference evidence="8" key="2">
    <citation type="journal article" date="2022" name="Res Sq">
        <title>Evolution of multicellular longitudinally dividing oral cavity symbionts (Neisseriaceae).</title>
        <authorList>
            <person name="Nyongesa S."/>
            <person name="Weber P."/>
            <person name="Bernet E."/>
            <person name="Pullido F."/>
            <person name="Nieckarz M."/>
            <person name="Delaby M."/>
            <person name="Nieves C."/>
            <person name="Viehboeck T."/>
            <person name="Krause N."/>
            <person name="Rivera-Millot A."/>
            <person name="Nakamura A."/>
            <person name="Vischer N."/>
            <person name="VanNieuwenhze M."/>
            <person name="Brun Y."/>
            <person name="Cava F."/>
            <person name="Bulgheresi S."/>
            <person name="Veyrier F."/>
        </authorList>
    </citation>
    <scope>NUCLEOTIDE SEQUENCE</scope>
    <source>
        <strain evidence="8">SAG 1488-6</strain>
    </source>
</reference>
<evidence type="ECO:0000256" key="4">
    <source>
        <dbReference type="ARBA" id="ARBA00023027"/>
    </source>
</evidence>